<gene>
    <name evidence="7" type="ORF">F7D20_12295</name>
</gene>
<evidence type="ECO:0000256" key="5">
    <source>
        <dbReference type="SAM" id="SignalP"/>
    </source>
</evidence>
<dbReference type="GO" id="GO:0030313">
    <property type="term" value="C:cell envelope"/>
    <property type="evidence" value="ECO:0007669"/>
    <property type="project" value="UniProtKB-SubCell"/>
</dbReference>
<dbReference type="CDD" id="cd02966">
    <property type="entry name" value="TlpA_like_family"/>
    <property type="match status" value="1"/>
</dbReference>
<dbReference type="PROSITE" id="PS51352">
    <property type="entry name" value="THIOREDOXIN_2"/>
    <property type="match status" value="1"/>
</dbReference>
<feature type="chain" id="PRO_5025484995" evidence="5">
    <location>
        <begin position="28"/>
        <end position="630"/>
    </location>
</feature>
<dbReference type="InterPro" id="IPR013766">
    <property type="entry name" value="Thioredoxin_domain"/>
</dbReference>
<evidence type="ECO:0000313" key="8">
    <source>
        <dbReference type="Proteomes" id="UP000384372"/>
    </source>
</evidence>
<keyword evidence="3" id="KW-1015">Disulfide bond</keyword>
<dbReference type="AlphaFoldDB" id="A0A6A7WEC2"/>
<dbReference type="InterPro" id="IPR036249">
    <property type="entry name" value="Thioredoxin-like_sf"/>
</dbReference>
<dbReference type="Pfam" id="PF13905">
    <property type="entry name" value="Thioredoxin_8"/>
    <property type="match status" value="1"/>
</dbReference>
<dbReference type="OrthoDB" id="1120316at2"/>
<accession>A0A6A7WEC2</accession>
<keyword evidence="8" id="KW-1185">Reference proteome</keyword>
<dbReference type="InterPro" id="IPR050553">
    <property type="entry name" value="Thioredoxin_ResA/DsbE_sf"/>
</dbReference>
<comment type="subcellular location">
    <subcellularLocation>
        <location evidence="1">Cell envelope</location>
    </subcellularLocation>
</comment>
<dbReference type="EMBL" id="VZAD01000092">
    <property type="protein sequence ID" value="MQP12716.1"/>
    <property type="molecule type" value="Genomic_DNA"/>
</dbReference>
<comment type="caution">
    <text evidence="7">The sequence shown here is derived from an EMBL/GenBank/DDBJ whole genome shotgun (WGS) entry which is preliminary data.</text>
</comment>
<dbReference type="Gene3D" id="3.40.30.10">
    <property type="entry name" value="Glutaredoxin"/>
    <property type="match status" value="1"/>
</dbReference>
<sequence>MKTMYFSQKALLLVVFLMLVVSSAAQAKRVVERPYFFASNNHKLEIERVTLDKKATVLDVKIYQASGKVSIDSHAVLAVNGATYAYLGSPQLPKGVFVKVPECGYVSATLRFKPMPETTTEFDFREVSDNSGWNIYGVRLDGRRPQADIPQHLLQQAFDKKVELPSTDLNLGKTVVNVRLVGYKPEYGTTLDVLVDNWFSPQRMPFDHDSISVDGTCSISANAILPAIATIRVNRMEIPFLAVPHDTTTVIIDLTTQALAATHLFADDASVKKYVWFEGKYAAVDTELQSVKENLDVYGKTFFDDICGMTPLQYRDYVQKVYEQKLHAIDADATISVATRTLAHSYLSMNYASALFGFKNNIAMAPMIVRKTGVRRADLSVDTLSYFKTLEQLPILRSKNQRYYSFLADFTSSFCRQYMAADPLLDDIAVGKRLSRSLGRKHLLTEQQMAAARDSIANDMVRELLFADNEDLKSQQKSSDEKMAEMIKTANSSSVYSIIDIDSKMSAKQIFPSIINKYKGKTLLLDFWNTWCMPCRAAMSAIRPLKEQLTDVVYVYIADASSPVGKWGEMIKTISGVHVRLTEEQADALSDLYHFSGIPTYFVVNKEGKITYQTTSFPGVDKLREVLKSE</sequence>
<reference evidence="7 8" key="1">
    <citation type="submission" date="2019-09" db="EMBL/GenBank/DDBJ databases">
        <title>Distinct polysaccharide growth profiles of human intestinal Prevotella copri isolates.</title>
        <authorList>
            <person name="Fehlner-Peach H."/>
            <person name="Magnabosco C."/>
            <person name="Raghavan V."/>
            <person name="Scher J.U."/>
            <person name="Tett A."/>
            <person name="Cox L.M."/>
            <person name="Gottsegen C."/>
            <person name="Watters A."/>
            <person name="Wiltshire- Gordon J.D."/>
            <person name="Segata N."/>
            <person name="Bonneau R."/>
            <person name="Littman D.R."/>
        </authorList>
    </citation>
    <scope>NUCLEOTIDE SEQUENCE [LARGE SCALE GENOMIC DNA]</scope>
    <source>
        <strain evidence="8">iAQ1173</strain>
    </source>
</reference>
<keyword evidence="5" id="KW-0732">Signal</keyword>
<proteinExistence type="predicted"/>
<keyword evidence="2" id="KW-0201">Cytochrome c-type biogenesis</keyword>
<evidence type="ECO:0000259" key="6">
    <source>
        <dbReference type="PROSITE" id="PS51352"/>
    </source>
</evidence>
<dbReference type="InterPro" id="IPR012336">
    <property type="entry name" value="Thioredoxin-like_fold"/>
</dbReference>
<dbReference type="SUPFAM" id="SSF52833">
    <property type="entry name" value="Thioredoxin-like"/>
    <property type="match status" value="1"/>
</dbReference>
<dbReference type="PANTHER" id="PTHR42852">
    <property type="entry name" value="THIOL:DISULFIDE INTERCHANGE PROTEIN DSBE"/>
    <property type="match status" value="1"/>
</dbReference>
<evidence type="ECO:0000256" key="1">
    <source>
        <dbReference type="ARBA" id="ARBA00004196"/>
    </source>
</evidence>
<evidence type="ECO:0000256" key="3">
    <source>
        <dbReference type="ARBA" id="ARBA00023157"/>
    </source>
</evidence>
<keyword evidence="4" id="KW-0676">Redox-active center</keyword>
<protein>
    <submittedName>
        <fullName evidence="7">Redoxin family protein</fullName>
    </submittedName>
</protein>
<dbReference type="Proteomes" id="UP000384372">
    <property type="component" value="Unassembled WGS sequence"/>
</dbReference>
<evidence type="ECO:0000256" key="2">
    <source>
        <dbReference type="ARBA" id="ARBA00022748"/>
    </source>
</evidence>
<dbReference type="PANTHER" id="PTHR42852:SF6">
    <property type="entry name" value="THIOL:DISULFIDE INTERCHANGE PROTEIN DSBE"/>
    <property type="match status" value="1"/>
</dbReference>
<feature type="domain" description="Thioredoxin" evidence="6">
    <location>
        <begin position="487"/>
        <end position="630"/>
    </location>
</feature>
<name>A0A6A7WEC2_9BACT</name>
<evidence type="ECO:0000256" key="4">
    <source>
        <dbReference type="ARBA" id="ARBA00023284"/>
    </source>
</evidence>
<dbReference type="GO" id="GO:0017004">
    <property type="term" value="P:cytochrome complex assembly"/>
    <property type="evidence" value="ECO:0007669"/>
    <property type="project" value="UniProtKB-KW"/>
</dbReference>
<dbReference type="RefSeq" id="WP_158464290.1">
    <property type="nucleotide sequence ID" value="NZ_VZAD01000092.1"/>
</dbReference>
<evidence type="ECO:0000313" key="7">
    <source>
        <dbReference type="EMBL" id="MQP12716.1"/>
    </source>
</evidence>
<organism evidence="7 8">
    <name type="scientific">Segatella copri</name>
    <dbReference type="NCBI Taxonomy" id="165179"/>
    <lineage>
        <taxon>Bacteria</taxon>
        <taxon>Pseudomonadati</taxon>
        <taxon>Bacteroidota</taxon>
        <taxon>Bacteroidia</taxon>
        <taxon>Bacteroidales</taxon>
        <taxon>Prevotellaceae</taxon>
        <taxon>Segatella</taxon>
    </lineage>
</organism>
<feature type="signal peptide" evidence="5">
    <location>
        <begin position="1"/>
        <end position="27"/>
    </location>
</feature>